<comment type="similarity">
    <text evidence="2">Belongs to the TspO/BZRP family.</text>
</comment>
<comment type="caution">
    <text evidence="7">The sequence shown here is derived from an EMBL/GenBank/DDBJ whole genome shotgun (WGS) entry which is preliminary data.</text>
</comment>
<keyword evidence="8" id="KW-1185">Reference proteome</keyword>
<keyword evidence="4 6" id="KW-1133">Transmembrane helix</keyword>
<gene>
    <name evidence="7" type="ORF">ACFQZU_00565</name>
</gene>
<feature type="transmembrane region" description="Helical" evidence="6">
    <location>
        <begin position="142"/>
        <end position="163"/>
    </location>
</feature>
<dbReference type="PANTHER" id="PTHR10057:SF0">
    <property type="entry name" value="TRANSLOCATOR PROTEIN"/>
    <property type="match status" value="1"/>
</dbReference>
<evidence type="ECO:0000256" key="4">
    <source>
        <dbReference type="ARBA" id="ARBA00022989"/>
    </source>
</evidence>
<evidence type="ECO:0000256" key="3">
    <source>
        <dbReference type="ARBA" id="ARBA00022692"/>
    </source>
</evidence>
<evidence type="ECO:0000256" key="1">
    <source>
        <dbReference type="ARBA" id="ARBA00004141"/>
    </source>
</evidence>
<sequence>MAEDHARPALTIGRSAAGLVVFALAVAAAALVGVFSALDSADEYARLQQPAWAPPSWVFGPVWTVLYAMIALAGWEVWRRLGWRGARSALTLYTAQLVLNAAWTPLFFAAGLRAVAFAEIVVLWLVLTATVVVFFGADRRAALLMVPYWVWTTFAAALNFAVWQLNAGG</sequence>
<protein>
    <submittedName>
        <fullName evidence="7">TspO/MBR family protein</fullName>
    </submittedName>
</protein>
<feature type="transmembrane region" description="Helical" evidence="6">
    <location>
        <begin position="90"/>
        <end position="108"/>
    </location>
</feature>
<evidence type="ECO:0000256" key="2">
    <source>
        <dbReference type="ARBA" id="ARBA00007524"/>
    </source>
</evidence>
<dbReference type="CDD" id="cd15904">
    <property type="entry name" value="TSPO_MBR"/>
    <property type="match status" value="1"/>
</dbReference>
<reference evidence="8" key="1">
    <citation type="journal article" date="2019" name="Int. J. Syst. Evol. Microbiol.">
        <title>The Global Catalogue of Microorganisms (GCM) 10K type strain sequencing project: providing services to taxonomists for standard genome sequencing and annotation.</title>
        <authorList>
            <consortium name="The Broad Institute Genomics Platform"/>
            <consortium name="The Broad Institute Genome Sequencing Center for Infectious Disease"/>
            <person name="Wu L."/>
            <person name="Ma J."/>
        </authorList>
    </citation>
    <scope>NUCLEOTIDE SEQUENCE [LARGE SCALE GENOMIC DNA]</scope>
    <source>
        <strain evidence="8">CCUG 63369</strain>
    </source>
</reference>
<dbReference type="InterPro" id="IPR038330">
    <property type="entry name" value="TspO/MBR-related_sf"/>
</dbReference>
<evidence type="ECO:0000256" key="5">
    <source>
        <dbReference type="ARBA" id="ARBA00023136"/>
    </source>
</evidence>
<dbReference type="Proteomes" id="UP001596956">
    <property type="component" value="Unassembled WGS sequence"/>
</dbReference>
<evidence type="ECO:0000256" key="6">
    <source>
        <dbReference type="SAM" id="Phobius"/>
    </source>
</evidence>
<comment type="subcellular location">
    <subcellularLocation>
        <location evidence="1">Membrane</location>
        <topology evidence="1">Multi-pass membrane protein</topology>
    </subcellularLocation>
</comment>
<keyword evidence="5 6" id="KW-0472">Membrane</keyword>
<organism evidence="7 8">
    <name type="scientific">Streptomonospora algeriensis</name>
    <dbReference type="NCBI Taxonomy" id="995084"/>
    <lineage>
        <taxon>Bacteria</taxon>
        <taxon>Bacillati</taxon>
        <taxon>Actinomycetota</taxon>
        <taxon>Actinomycetes</taxon>
        <taxon>Streptosporangiales</taxon>
        <taxon>Nocardiopsidaceae</taxon>
        <taxon>Streptomonospora</taxon>
    </lineage>
</organism>
<evidence type="ECO:0000313" key="7">
    <source>
        <dbReference type="EMBL" id="MFD0799814.1"/>
    </source>
</evidence>
<feature type="transmembrane region" description="Helical" evidence="6">
    <location>
        <begin position="58"/>
        <end position="78"/>
    </location>
</feature>
<dbReference type="PANTHER" id="PTHR10057">
    <property type="entry name" value="PERIPHERAL-TYPE BENZODIAZEPINE RECEPTOR"/>
    <property type="match status" value="1"/>
</dbReference>
<evidence type="ECO:0000313" key="8">
    <source>
        <dbReference type="Proteomes" id="UP001596956"/>
    </source>
</evidence>
<dbReference type="InterPro" id="IPR004307">
    <property type="entry name" value="TspO_MBR"/>
</dbReference>
<feature type="transmembrane region" description="Helical" evidence="6">
    <location>
        <begin position="114"/>
        <end position="135"/>
    </location>
</feature>
<dbReference type="Pfam" id="PF03073">
    <property type="entry name" value="TspO_MBR"/>
    <property type="match status" value="1"/>
</dbReference>
<keyword evidence="3 6" id="KW-0812">Transmembrane</keyword>
<accession>A0ABW3BBU1</accession>
<name>A0ABW3BBU1_9ACTN</name>
<dbReference type="PIRSF" id="PIRSF005859">
    <property type="entry name" value="PBR"/>
    <property type="match status" value="1"/>
</dbReference>
<dbReference type="Gene3D" id="1.20.1260.100">
    <property type="entry name" value="TspO/MBR protein"/>
    <property type="match status" value="1"/>
</dbReference>
<feature type="transmembrane region" description="Helical" evidence="6">
    <location>
        <begin position="16"/>
        <end position="38"/>
    </location>
</feature>
<proteinExistence type="inferred from homology"/>
<dbReference type="EMBL" id="JBHTHR010000005">
    <property type="protein sequence ID" value="MFD0799814.1"/>
    <property type="molecule type" value="Genomic_DNA"/>
</dbReference>